<keyword evidence="1" id="KW-0175">Coiled coil</keyword>
<evidence type="ECO:0000256" key="1">
    <source>
        <dbReference type="SAM" id="Coils"/>
    </source>
</evidence>
<dbReference type="NCBIfam" id="NF040877">
    <property type="entry name" value="SE1832_fam"/>
    <property type="match status" value="1"/>
</dbReference>
<sequence length="59" mass="6791">MNRNEIEARIRELKSDYIRIQADLEKMGSVGGDTSRGEQQLDALEKELAELNKKLDELE</sequence>
<evidence type="ECO:0000313" key="2">
    <source>
        <dbReference type="EMBL" id="QDP42246.1"/>
    </source>
</evidence>
<proteinExistence type="predicted"/>
<dbReference type="AlphaFoldDB" id="A0A516KLI5"/>
<evidence type="ECO:0000313" key="3">
    <source>
        <dbReference type="Proteomes" id="UP000315215"/>
    </source>
</evidence>
<reference evidence="2 3" key="1">
    <citation type="submission" date="2019-07" db="EMBL/GenBank/DDBJ databases">
        <authorList>
            <person name="Li J."/>
        </authorList>
    </citation>
    <scope>NUCLEOTIDE SEQUENCE [LARGE SCALE GENOMIC DNA]</scope>
    <source>
        <strain evidence="2 3">TKL69</strain>
    </source>
</reference>
<accession>A0A516KLI5</accession>
<dbReference type="EMBL" id="CP041666">
    <property type="protein sequence ID" value="QDP42246.1"/>
    <property type="molecule type" value="Genomic_DNA"/>
</dbReference>
<dbReference type="RefSeq" id="WP_143897273.1">
    <property type="nucleotide sequence ID" value="NZ_CP041666.1"/>
</dbReference>
<organism evidence="2 3">
    <name type="scientific">Radiobacillus deserti</name>
    <dbReference type="NCBI Taxonomy" id="2594883"/>
    <lineage>
        <taxon>Bacteria</taxon>
        <taxon>Bacillati</taxon>
        <taxon>Bacillota</taxon>
        <taxon>Bacilli</taxon>
        <taxon>Bacillales</taxon>
        <taxon>Bacillaceae</taxon>
        <taxon>Radiobacillus</taxon>
    </lineage>
</organism>
<gene>
    <name evidence="2" type="ORF">FN924_16995</name>
</gene>
<protein>
    <submittedName>
        <fullName evidence="2">Uncharacterized protein</fullName>
    </submittedName>
</protein>
<dbReference type="OrthoDB" id="2973146at2"/>
<dbReference type="InterPro" id="IPR048062">
    <property type="entry name" value="SE1832-like"/>
</dbReference>
<keyword evidence="3" id="KW-1185">Reference proteome</keyword>
<dbReference type="Proteomes" id="UP000315215">
    <property type="component" value="Chromosome"/>
</dbReference>
<name>A0A516KLI5_9BACI</name>
<feature type="coiled-coil region" evidence="1">
    <location>
        <begin position="3"/>
        <end position="54"/>
    </location>
</feature>
<dbReference type="KEGG" id="aqt:FN924_16995"/>